<reference evidence="1" key="1">
    <citation type="submission" date="2014-11" db="EMBL/GenBank/DDBJ databases">
        <authorList>
            <person name="Amaro Gonzalez C."/>
        </authorList>
    </citation>
    <scope>NUCLEOTIDE SEQUENCE</scope>
</reference>
<protein>
    <submittedName>
        <fullName evidence="1">Uncharacterized protein</fullName>
    </submittedName>
</protein>
<name>A0A0E9RCC9_ANGAN</name>
<evidence type="ECO:0000313" key="1">
    <source>
        <dbReference type="EMBL" id="JAH26729.1"/>
    </source>
</evidence>
<dbReference type="EMBL" id="GBXM01081848">
    <property type="protein sequence ID" value="JAH26729.1"/>
    <property type="molecule type" value="Transcribed_RNA"/>
</dbReference>
<reference evidence="1" key="2">
    <citation type="journal article" date="2015" name="Fish Shellfish Immunol.">
        <title>Early steps in the European eel (Anguilla anguilla)-Vibrio vulnificus interaction in the gills: Role of the RtxA13 toxin.</title>
        <authorList>
            <person name="Callol A."/>
            <person name="Pajuelo D."/>
            <person name="Ebbesson L."/>
            <person name="Teles M."/>
            <person name="MacKenzie S."/>
            <person name="Amaro C."/>
        </authorList>
    </citation>
    <scope>NUCLEOTIDE SEQUENCE</scope>
</reference>
<dbReference type="AlphaFoldDB" id="A0A0E9RCC9"/>
<proteinExistence type="predicted"/>
<organism evidence="1">
    <name type="scientific">Anguilla anguilla</name>
    <name type="common">European freshwater eel</name>
    <name type="synonym">Muraena anguilla</name>
    <dbReference type="NCBI Taxonomy" id="7936"/>
    <lineage>
        <taxon>Eukaryota</taxon>
        <taxon>Metazoa</taxon>
        <taxon>Chordata</taxon>
        <taxon>Craniata</taxon>
        <taxon>Vertebrata</taxon>
        <taxon>Euteleostomi</taxon>
        <taxon>Actinopterygii</taxon>
        <taxon>Neopterygii</taxon>
        <taxon>Teleostei</taxon>
        <taxon>Anguilliformes</taxon>
        <taxon>Anguillidae</taxon>
        <taxon>Anguilla</taxon>
    </lineage>
</organism>
<sequence>MGSSVTSFQPCNAFYSFSSRWKVHYNDFLACNGSPAPHIYSFLIFCQRVWETVP</sequence>
<accession>A0A0E9RCC9</accession>